<name>A0A418AZX7_9STRA</name>
<keyword evidence="1" id="KW-0472">Membrane</keyword>
<keyword evidence="1" id="KW-1133">Transmembrane helix</keyword>
<dbReference type="EMBL" id="QUSY01000233">
    <property type="protein sequence ID" value="RHY31220.1"/>
    <property type="molecule type" value="Genomic_DNA"/>
</dbReference>
<dbReference type="AlphaFoldDB" id="A0A418AZX7"/>
<dbReference type="VEuPathDB" id="FungiDB:H310_13251"/>
<evidence type="ECO:0000313" key="3">
    <source>
        <dbReference type="Proteomes" id="UP000285060"/>
    </source>
</evidence>
<reference evidence="2 3" key="1">
    <citation type="submission" date="2018-08" db="EMBL/GenBank/DDBJ databases">
        <title>Aphanomyces genome sequencing and annotation.</title>
        <authorList>
            <person name="Minardi D."/>
            <person name="Oidtmann B."/>
            <person name="Van Der Giezen M."/>
            <person name="Studholme D.J."/>
        </authorList>
    </citation>
    <scope>NUCLEOTIDE SEQUENCE [LARGE SCALE GENOMIC DNA]</scope>
    <source>
        <strain evidence="2 3">NJM0002</strain>
    </source>
</reference>
<accession>A0A418AZX7</accession>
<dbReference type="VEuPathDB" id="FungiDB:H310_03279"/>
<dbReference type="Proteomes" id="UP000285060">
    <property type="component" value="Unassembled WGS sequence"/>
</dbReference>
<sequence length="633" mass="68917">MAVGWVLRQLGPRFRSNNAGDGPEKTRDRKFWFPRFKSTLLGSYRSKATYVLCECALPKVEEKEYAMRLEVSKQYGGMRYDDAVAQHNADVEQYIAHMIPHLPCKFFTCGCFLCDADTSRRYNEPQGEDDDDMAPLPLHMDQRVAHWKDPALVHDYLGCFLDADAVMAEFSEPQTSHYTLQGRNDGSTAMDQVQTCITKQHGIALGDGIRFVRRSNKTQVRIPAIRCWESKVKGESPYFYFVVKMAWVLALAATTVAAIVGATPSSTAAGQRPTALASRARATPPPTRVYPVYPRPTITYPNASWTSCTQTHCAADYHRCVNLFYGDGCSCYPGLLGCAISSCDKAEYAAVLDACYDSLATNGRCALQCAPGYFPVDVVAPSITKNATSAGVSNHTTNVTGVVDDDDTIREPVTIDWTVLATWLLVNTTADQVKSSSKAFVSTLVSFLRADDAAVLSVDNISFHHVSKSTTLQEVSAVVHVSSLTELNATDRALASQLFHQEYIKEGGHKDSDVNEEFDLPDFGDQLVAASVLRHATQLYTDNVKIQVNVCVANSNITTSNSSSTTPPAQHKPAINKSIDQTFLGLTPGVLLVLAAGGAALLALIIACLCLRCRKSSSQDKAAVAVKTSSQAV</sequence>
<protein>
    <submittedName>
        <fullName evidence="2">Uncharacterized protein</fullName>
    </submittedName>
</protein>
<dbReference type="InterPro" id="IPR009030">
    <property type="entry name" value="Growth_fac_rcpt_cys_sf"/>
</dbReference>
<gene>
    <name evidence="2" type="ORF">DYB32_003662</name>
</gene>
<feature type="transmembrane region" description="Helical" evidence="1">
    <location>
        <begin position="583"/>
        <end position="611"/>
    </location>
</feature>
<dbReference type="SUPFAM" id="SSF57184">
    <property type="entry name" value="Growth factor receptor domain"/>
    <property type="match status" value="1"/>
</dbReference>
<keyword evidence="1" id="KW-0812">Transmembrane</keyword>
<evidence type="ECO:0000313" key="2">
    <source>
        <dbReference type="EMBL" id="RHY31220.1"/>
    </source>
</evidence>
<evidence type="ECO:0000256" key="1">
    <source>
        <dbReference type="SAM" id="Phobius"/>
    </source>
</evidence>
<proteinExistence type="predicted"/>
<keyword evidence="3" id="KW-1185">Reference proteome</keyword>
<organism evidence="2 3">
    <name type="scientific">Aphanomyces invadans</name>
    <dbReference type="NCBI Taxonomy" id="157072"/>
    <lineage>
        <taxon>Eukaryota</taxon>
        <taxon>Sar</taxon>
        <taxon>Stramenopiles</taxon>
        <taxon>Oomycota</taxon>
        <taxon>Saprolegniomycetes</taxon>
        <taxon>Saprolegniales</taxon>
        <taxon>Verrucalvaceae</taxon>
        <taxon>Aphanomyces</taxon>
    </lineage>
</organism>
<comment type="caution">
    <text evidence="2">The sequence shown here is derived from an EMBL/GenBank/DDBJ whole genome shotgun (WGS) entry which is preliminary data.</text>
</comment>